<gene>
    <name evidence="1" type="ORF">POM88_054698</name>
</gene>
<reference evidence="1" key="1">
    <citation type="submission" date="2023-02" db="EMBL/GenBank/DDBJ databases">
        <title>Genome of toxic invasive species Heracleum sosnowskyi carries increased number of genes despite the absence of recent whole-genome duplications.</title>
        <authorList>
            <person name="Schelkunov M."/>
            <person name="Shtratnikova V."/>
            <person name="Makarenko M."/>
            <person name="Klepikova A."/>
            <person name="Omelchenko D."/>
            <person name="Novikova G."/>
            <person name="Obukhova E."/>
            <person name="Bogdanov V."/>
            <person name="Penin A."/>
            <person name="Logacheva M."/>
        </authorList>
    </citation>
    <scope>NUCLEOTIDE SEQUENCE</scope>
    <source>
        <strain evidence="1">Hsosn_3</strain>
        <tissue evidence="1">Leaf</tissue>
    </source>
</reference>
<accession>A0AAD8LWC4</accession>
<comment type="caution">
    <text evidence="1">The sequence shown here is derived from an EMBL/GenBank/DDBJ whole genome shotgun (WGS) entry which is preliminary data.</text>
</comment>
<dbReference type="EMBL" id="JAUIZM010000074">
    <property type="protein sequence ID" value="KAK1350215.1"/>
    <property type="molecule type" value="Genomic_DNA"/>
</dbReference>
<reference evidence="1" key="2">
    <citation type="submission" date="2023-05" db="EMBL/GenBank/DDBJ databases">
        <authorList>
            <person name="Schelkunov M.I."/>
        </authorList>
    </citation>
    <scope>NUCLEOTIDE SEQUENCE</scope>
    <source>
        <strain evidence="1">Hsosn_3</strain>
        <tissue evidence="1">Leaf</tissue>
    </source>
</reference>
<organism evidence="1 2">
    <name type="scientific">Heracleum sosnowskyi</name>
    <dbReference type="NCBI Taxonomy" id="360622"/>
    <lineage>
        <taxon>Eukaryota</taxon>
        <taxon>Viridiplantae</taxon>
        <taxon>Streptophyta</taxon>
        <taxon>Embryophyta</taxon>
        <taxon>Tracheophyta</taxon>
        <taxon>Spermatophyta</taxon>
        <taxon>Magnoliopsida</taxon>
        <taxon>eudicotyledons</taxon>
        <taxon>Gunneridae</taxon>
        <taxon>Pentapetalae</taxon>
        <taxon>asterids</taxon>
        <taxon>campanulids</taxon>
        <taxon>Apiales</taxon>
        <taxon>Apiaceae</taxon>
        <taxon>Apioideae</taxon>
        <taxon>apioid superclade</taxon>
        <taxon>Tordylieae</taxon>
        <taxon>Tordyliinae</taxon>
        <taxon>Heracleum</taxon>
    </lineage>
</organism>
<protein>
    <recommendedName>
        <fullName evidence="3">Ubiquitin-like protease family profile domain-containing protein</fullName>
    </recommendedName>
</protein>
<proteinExistence type="predicted"/>
<dbReference type="SUPFAM" id="SSF54001">
    <property type="entry name" value="Cysteine proteinases"/>
    <property type="match status" value="1"/>
</dbReference>
<keyword evidence="2" id="KW-1185">Reference proteome</keyword>
<evidence type="ECO:0000313" key="1">
    <source>
        <dbReference type="EMBL" id="KAK1350215.1"/>
    </source>
</evidence>
<name>A0AAD8LWC4_9APIA</name>
<evidence type="ECO:0008006" key="3">
    <source>
        <dbReference type="Google" id="ProtNLM"/>
    </source>
</evidence>
<sequence>MTPSYKGWTEEKLRERQAIELYYGKFGVGSILSPLRDVPATTREKSRKSVVDDNAQDWNDYDNYEQGQCDYVHDNDTEQHHFESSQKDEVEELRLRAQELIPAKAQFDKDLVEAKEKFGDNADLLSIENVMNEVFNRREENVLDMPKNEFCVQKENVREIAAKFELRTQDIEHLEIIEYLNSEQARIDMPDLFDNIFSEDIEKVQTTDKDMQDDDDYITPKPEVRERSTRILKVGRYGKSPYIERVIDMSAKYTNQDLEMWLYMIRKNNILNNIFSWNGLTCIIEHLQTLKMKTCLFYFVIDTWSIILNDNENYKADESPMRLFCPIGSLYSGLNVDLSKTATYQYFAQNMDWALKKYKRKLENVDMVFFPINKYGHFYVICYNLKKEACDLIDNIKRECDPKQYYDKTPNTLRSQDNQICRLRVKYNNAILSSNLNEKKDGVVIEAKQLSNEATQKKLMNFIAQTSASRNKGSNMTSNSAKKKTVTFATNLVRNFDEAES</sequence>
<dbReference type="InterPro" id="IPR038765">
    <property type="entry name" value="Papain-like_cys_pep_sf"/>
</dbReference>
<dbReference type="AlphaFoldDB" id="A0AAD8LWC4"/>
<dbReference type="Proteomes" id="UP001237642">
    <property type="component" value="Unassembled WGS sequence"/>
</dbReference>
<evidence type="ECO:0000313" key="2">
    <source>
        <dbReference type="Proteomes" id="UP001237642"/>
    </source>
</evidence>
<dbReference type="Gene3D" id="3.40.395.10">
    <property type="entry name" value="Adenoviral Proteinase, Chain A"/>
    <property type="match status" value="1"/>
</dbReference>